<protein>
    <submittedName>
        <fullName evidence="1">Uncharacterized protein</fullName>
    </submittedName>
</protein>
<dbReference type="AlphaFoldDB" id="A0A5N3W740"/>
<keyword evidence="2" id="KW-1185">Reference proteome</keyword>
<gene>
    <name evidence="1" type="ORF">FD754_001389</name>
</gene>
<proteinExistence type="predicted"/>
<reference evidence="1 2" key="1">
    <citation type="submission" date="2019-06" db="EMBL/GenBank/DDBJ databases">
        <title>Discovery of a novel chromosome fission-fusion reversal in muntjac.</title>
        <authorList>
            <person name="Mudd A.B."/>
            <person name="Bredeson J.V."/>
            <person name="Baum R."/>
            <person name="Hockemeyer D."/>
            <person name="Rokhsar D.S."/>
        </authorList>
    </citation>
    <scope>NUCLEOTIDE SEQUENCE [LARGE SCALE GENOMIC DNA]</scope>
    <source>
        <strain evidence="1">UTSW_UCB_Mm</strain>
        <tissue evidence="1">Fibroblast cell line</tissue>
    </source>
</reference>
<sequence>MSEPHLHLADTQCFVYYLLFAESVHL</sequence>
<dbReference type="Proteomes" id="UP000326458">
    <property type="component" value="Unassembled WGS sequence"/>
</dbReference>
<organism evidence="1 2">
    <name type="scientific">Muntiacus muntjak</name>
    <name type="common">Barking deer</name>
    <name type="synonym">Indian muntjac</name>
    <dbReference type="NCBI Taxonomy" id="9888"/>
    <lineage>
        <taxon>Eukaryota</taxon>
        <taxon>Metazoa</taxon>
        <taxon>Chordata</taxon>
        <taxon>Craniata</taxon>
        <taxon>Vertebrata</taxon>
        <taxon>Euteleostomi</taxon>
        <taxon>Mammalia</taxon>
        <taxon>Eutheria</taxon>
        <taxon>Laurasiatheria</taxon>
        <taxon>Artiodactyla</taxon>
        <taxon>Ruminantia</taxon>
        <taxon>Pecora</taxon>
        <taxon>Cervidae</taxon>
        <taxon>Muntiacinae</taxon>
        <taxon>Muntiacus</taxon>
    </lineage>
</organism>
<accession>A0A5N3W740</accession>
<dbReference type="EMBL" id="VCEA01000001">
    <property type="protein sequence ID" value="KAB0357233.1"/>
    <property type="molecule type" value="Genomic_DNA"/>
</dbReference>
<evidence type="ECO:0000313" key="1">
    <source>
        <dbReference type="EMBL" id="KAB0357233.1"/>
    </source>
</evidence>
<evidence type="ECO:0000313" key="2">
    <source>
        <dbReference type="Proteomes" id="UP000326458"/>
    </source>
</evidence>
<name>A0A5N3W740_MUNMU</name>
<comment type="caution">
    <text evidence="1">The sequence shown here is derived from an EMBL/GenBank/DDBJ whole genome shotgun (WGS) entry which is preliminary data.</text>
</comment>